<dbReference type="GO" id="GO:0016757">
    <property type="term" value="F:glycosyltransferase activity"/>
    <property type="evidence" value="ECO:0007669"/>
    <property type="project" value="UniProtKB-KW"/>
</dbReference>
<reference evidence="2 3" key="1">
    <citation type="submission" date="2019-05" db="EMBL/GenBank/DDBJ databases">
        <title>Another draft genome of Portunus trituberculatus and its Hox gene families provides insights of decapod evolution.</title>
        <authorList>
            <person name="Jeong J.-H."/>
            <person name="Song I."/>
            <person name="Kim S."/>
            <person name="Choi T."/>
            <person name="Kim D."/>
            <person name="Ryu S."/>
            <person name="Kim W."/>
        </authorList>
    </citation>
    <scope>NUCLEOTIDE SEQUENCE [LARGE SCALE GENOMIC DNA]</scope>
    <source>
        <tissue evidence="2">Muscle</tissue>
    </source>
</reference>
<dbReference type="Proteomes" id="UP000324222">
    <property type="component" value="Unassembled WGS sequence"/>
</dbReference>
<dbReference type="OrthoDB" id="414175at2759"/>
<gene>
    <name evidence="2" type="primary">C1GalTA_5</name>
    <name evidence="2" type="ORF">E2C01_001682</name>
</gene>
<evidence type="ECO:0000256" key="1">
    <source>
        <dbReference type="SAM" id="MobiDB-lite"/>
    </source>
</evidence>
<accession>A0A5B7CI84</accession>
<organism evidence="2 3">
    <name type="scientific">Portunus trituberculatus</name>
    <name type="common">Swimming crab</name>
    <name type="synonym">Neptunus trituberculatus</name>
    <dbReference type="NCBI Taxonomy" id="210409"/>
    <lineage>
        <taxon>Eukaryota</taxon>
        <taxon>Metazoa</taxon>
        <taxon>Ecdysozoa</taxon>
        <taxon>Arthropoda</taxon>
        <taxon>Crustacea</taxon>
        <taxon>Multicrustacea</taxon>
        <taxon>Malacostraca</taxon>
        <taxon>Eumalacostraca</taxon>
        <taxon>Eucarida</taxon>
        <taxon>Decapoda</taxon>
        <taxon>Pleocyemata</taxon>
        <taxon>Brachyura</taxon>
        <taxon>Eubrachyura</taxon>
        <taxon>Portunoidea</taxon>
        <taxon>Portunidae</taxon>
        <taxon>Portuninae</taxon>
        <taxon>Portunus</taxon>
    </lineage>
</organism>
<evidence type="ECO:0000313" key="3">
    <source>
        <dbReference type="Proteomes" id="UP000324222"/>
    </source>
</evidence>
<feature type="region of interest" description="Disordered" evidence="1">
    <location>
        <begin position="44"/>
        <end position="63"/>
    </location>
</feature>
<keyword evidence="2" id="KW-0808">Transferase</keyword>
<evidence type="ECO:0000313" key="2">
    <source>
        <dbReference type="EMBL" id="MPC09080.1"/>
    </source>
</evidence>
<dbReference type="EMBL" id="VSRR010000054">
    <property type="protein sequence ID" value="MPC09080.1"/>
    <property type="molecule type" value="Genomic_DNA"/>
</dbReference>
<name>A0A5B7CI84_PORTR</name>
<comment type="caution">
    <text evidence="2">The sequence shown here is derived from an EMBL/GenBank/DDBJ whole genome shotgun (WGS) entry which is preliminary data.</text>
</comment>
<keyword evidence="2" id="KW-0328">Glycosyltransferase</keyword>
<protein>
    <submittedName>
        <fullName evidence="2">Glycoprotein-N-acetylgalactosamine 3-beta-galactosyltransferase 1</fullName>
    </submittedName>
</protein>
<proteinExistence type="predicted"/>
<keyword evidence="3" id="KW-1185">Reference proteome</keyword>
<sequence>MRAGLDCCSDTAVTFHYVDTNKMYMLEYLVYHLRPYGIAHHDPFPAPLPPDHRSVPKKKGRRSTGVRCGKVLYNQPRHTYGRWLGCLYLILISSLVSS</sequence>
<dbReference type="AlphaFoldDB" id="A0A5B7CI84"/>